<dbReference type="InterPro" id="IPR001680">
    <property type="entry name" value="WD40_rpt"/>
</dbReference>
<dbReference type="InterPro" id="IPR020472">
    <property type="entry name" value="WD40_PAC1"/>
</dbReference>
<dbReference type="Proteomes" id="UP000053820">
    <property type="component" value="Unassembled WGS sequence"/>
</dbReference>
<dbReference type="PANTHER" id="PTHR19848:SF8">
    <property type="entry name" value="F-BOX AND WD REPEAT DOMAIN CONTAINING 7"/>
    <property type="match status" value="1"/>
</dbReference>
<dbReference type="CDD" id="cd00200">
    <property type="entry name" value="WD40"/>
    <property type="match status" value="2"/>
</dbReference>
<dbReference type="InterPro" id="IPR019775">
    <property type="entry name" value="WD40_repeat_CS"/>
</dbReference>
<dbReference type="PROSITE" id="PS50082">
    <property type="entry name" value="WD_REPEATS_2"/>
    <property type="match status" value="6"/>
</dbReference>
<dbReference type="PROSITE" id="PS00678">
    <property type="entry name" value="WD_REPEATS_1"/>
    <property type="match status" value="3"/>
</dbReference>
<evidence type="ECO:0000256" key="2">
    <source>
        <dbReference type="ARBA" id="ARBA00022737"/>
    </source>
</evidence>
<dbReference type="InterPro" id="IPR015943">
    <property type="entry name" value="WD40/YVTN_repeat-like_dom_sf"/>
</dbReference>
<feature type="repeat" description="WD" evidence="3">
    <location>
        <begin position="427"/>
        <end position="459"/>
    </location>
</feature>
<dbReference type="Pfam" id="PF00400">
    <property type="entry name" value="WD40"/>
    <property type="match status" value="12"/>
</dbReference>
<evidence type="ECO:0000256" key="1">
    <source>
        <dbReference type="ARBA" id="ARBA00022574"/>
    </source>
</evidence>
<dbReference type="AlphaFoldDB" id="A0A0C9VVT2"/>
<evidence type="ECO:0000313" key="5">
    <source>
        <dbReference type="Proteomes" id="UP000053820"/>
    </source>
</evidence>
<feature type="repeat" description="WD" evidence="3">
    <location>
        <begin position="460"/>
        <end position="501"/>
    </location>
</feature>
<keyword evidence="2" id="KW-0677">Repeat</keyword>
<keyword evidence="5" id="KW-1185">Reference proteome</keyword>
<sequence length="577" mass="61425">MAAFVDAARNITLLANGRPIPSKRLNGHSDDVNSVAFFATGERLASGSKDGTIRIWSVVGGGGQSGKVMEHGAEVHAVAVSWDDKLLASGGADRWVVLWDTETCERFLRVEAQHTAAVQSLSFSLDGTRLFSGCAREIAVWDVPNGHRVPGLFGRGHPAKATSPLALSPTGGMIATASEDQEDNIIRIWDITTGGEVAPPINDRRGYVTSIAWSPDGAKVIADPDDVVKSWDARTGEELGVSRELHKRPINHVAVSPNGLFIASASLDGTVRLWNASSHQPVGPSFYHSGPVWSVAISPDNGLIASGDGDAGQVFFWDSGTSQLAFRSKGQHGDRIFSVAFSPDGAKLVSGSADHTLMIWSAYNGDLIAGPFHSSSTIRCIVFSPDGCALASAEEDDGLGGGYIKVRSTETWRETHTPIQRKTIAMSIAWSPSGREIVSGCLDGTLRFFQVSTGRELRKIHAHNLYIYGVVFLPNGRFVASASWDGSVNVWDITSPMAAVSSLAHSGPVSCLAVSPDGRYIASVAATLTSYLQPSGERSVSLWNTHDSVPSLAHNAVGALRAPSVRDLVWSGRLIPR</sequence>
<feature type="repeat" description="WD" evidence="3">
    <location>
        <begin position="243"/>
        <end position="284"/>
    </location>
</feature>
<dbReference type="PROSITE" id="PS50294">
    <property type="entry name" value="WD_REPEATS_REGION"/>
    <property type="match status" value="5"/>
</dbReference>
<organism evidence="4 5">
    <name type="scientific">Hydnomerulius pinastri MD-312</name>
    <dbReference type="NCBI Taxonomy" id="994086"/>
    <lineage>
        <taxon>Eukaryota</taxon>
        <taxon>Fungi</taxon>
        <taxon>Dikarya</taxon>
        <taxon>Basidiomycota</taxon>
        <taxon>Agaricomycotina</taxon>
        <taxon>Agaricomycetes</taxon>
        <taxon>Agaricomycetidae</taxon>
        <taxon>Boletales</taxon>
        <taxon>Boletales incertae sedis</taxon>
        <taxon>Leucogyrophana</taxon>
    </lineage>
</organism>
<dbReference type="HOGENOM" id="CLU_000288_57_32_1"/>
<dbReference type="SMART" id="SM00320">
    <property type="entry name" value="WD40"/>
    <property type="match status" value="12"/>
</dbReference>
<dbReference type="SUPFAM" id="SSF50998">
    <property type="entry name" value="Quinoprotein alcohol dehydrogenase-like"/>
    <property type="match status" value="1"/>
</dbReference>
<feature type="repeat" description="WD" evidence="3">
    <location>
        <begin position="68"/>
        <end position="109"/>
    </location>
</feature>
<proteinExistence type="predicted"/>
<dbReference type="Gene3D" id="2.130.10.10">
    <property type="entry name" value="YVTN repeat-like/Quinoprotein amine dehydrogenase"/>
    <property type="match status" value="4"/>
</dbReference>
<dbReference type="EMBL" id="KN839856">
    <property type="protein sequence ID" value="KIJ62230.1"/>
    <property type="molecule type" value="Genomic_DNA"/>
</dbReference>
<dbReference type="PANTHER" id="PTHR19848">
    <property type="entry name" value="WD40 REPEAT PROTEIN"/>
    <property type="match status" value="1"/>
</dbReference>
<dbReference type="OrthoDB" id="538223at2759"/>
<gene>
    <name evidence="4" type="ORF">HYDPIDRAFT_94818</name>
</gene>
<evidence type="ECO:0000313" key="4">
    <source>
        <dbReference type="EMBL" id="KIJ62230.1"/>
    </source>
</evidence>
<feature type="repeat" description="WD" evidence="3">
    <location>
        <begin position="25"/>
        <end position="58"/>
    </location>
</feature>
<accession>A0A0C9VVT2</accession>
<name>A0A0C9VVT2_9AGAM</name>
<evidence type="ECO:0000256" key="3">
    <source>
        <dbReference type="PROSITE-ProRule" id="PRU00221"/>
    </source>
</evidence>
<keyword evidence="1 3" id="KW-0853">WD repeat</keyword>
<reference evidence="4 5" key="1">
    <citation type="submission" date="2014-04" db="EMBL/GenBank/DDBJ databases">
        <title>Evolutionary Origins and Diversification of the Mycorrhizal Mutualists.</title>
        <authorList>
            <consortium name="DOE Joint Genome Institute"/>
            <consortium name="Mycorrhizal Genomics Consortium"/>
            <person name="Kohler A."/>
            <person name="Kuo A."/>
            <person name="Nagy L.G."/>
            <person name="Floudas D."/>
            <person name="Copeland A."/>
            <person name="Barry K.W."/>
            <person name="Cichocki N."/>
            <person name="Veneault-Fourrey C."/>
            <person name="LaButti K."/>
            <person name="Lindquist E.A."/>
            <person name="Lipzen A."/>
            <person name="Lundell T."/>
            <person name="Morin E."/>
            <person name="Murat C."/>
            <person name="Riley R."/>
            <person name="Ohm R."/>
            <person name="Sun H."/>
            <person name="Tunlid A."/>
            <person name="Henrissat B."/>
            <person name="Grigoriev I.V."/>
            <person name="Hibbett D.S."/>
            <person name="Martin F."/>
        </authorList>
    </citation>
    <scope>NUCLEOTIDE SEQUENCE [LARGE SCALE GENOMIC DNA]</scope>
    <source>
        <strain evidence="4 5">MD-312</strain>
    </source>
</reference>
<feature type="repeat" description="WD" evidence="3">
    <location>
        <begin position="329"/>
        <end position="370"/>
    </location>
</feature>
<protein>
    <recommendedName>
        <fullName evidence="6">Anaphase-promoting complex subunit 4 WD40 domain-containing protein</fullName>
    </recommendedName>
</protein>
<evidence type="ECO:0008006" key="6">
    <source>
        <dbReference type="Google" id="ProtNLM"/>
    </source>
</evidence>
<dbReference type="InterPro" id="IPR011047">
    <property type="entry name" value="Quinoprotein_ADH-like_sf"/>
</dbReference>
<dbReference type="PRINTS" id="PR00320">
    <property type="entry name" value="GPROTEINBRPT"/>
</dbReference>